<dbReference type="Proteomes" id="UP000095563">
    <property type="component" value="Unassembled WGS sequence"/>
</dbReference>
<sequence>MKIDLNICRKLYDEFNAEKHTYKKMLDYYQGKTDAFNNYKLTDRSNLKCKNNHIRFFVEEEVAYSVGTPITYVDRGNNGEIINKIGTNISDDCLDVELDKTLKIFGKAYELHYINDGEFKCKVINPISGIGYVNTEGGVELFLYFYKKMLDDKTYIDIVDDNFIYHYDETFTQVEEATPHYFGKCPVGICCLDGDIHDTLYNILKEKQDIYETILSTWGNEIEDTRLAYLSITGADIDEETAKKMKKMGILQTKDANAKIGYVIKNIPSDFIKTYRDIIEDEMYKEALHVKNTVAVQSNTSGQMLATRLNCLRVKLTVQQKCLKKCIKTRLRDLCAYLNVLEGCNYNYKDIDINFTLNIPNNDIETAQIASQLNGKLSTRTILERLSFVPNGDEEFKRMLEEQKIIQNLFNENETVDLDEVGDETDEIN</sequence>
<protein>
    <submittedName>
        <fullName evidence="1">Phage portal protein</fullName>
    </submittedName>
</protein>
<accession>A0A174QMT8</accession>
<reference evidence="1 2" key="1">
    <citation type="submission" date="2015-09" db="EMBL/GenBank/DDBJ databases">
        <authorList>
            <consortium name="Pathogen Informatics"/>
        </authorList>
    </citation>
    <scope>NUCLEOTIDE SEQUENCE [LARGE SCALE GENOMIC DNA]</scope>
    <source>
        <strain evidence="1 2">2789STDY5834956</strain>
    </source>
</reference>
<dbReference type="Pfam" id="PF05133">
    <property type="entry name" value="SPP1_portal"/>
    <property type="match status" value="1"/>
</dbReference>
<dbReference type="InterPro" id="IPR021145">
    <property type="entry name" value="Portal_protein_SPP1_Gp6-like"/>
</dbReference>
<gene>
    <name evidence="1" type="ORF">ERS852568_00638</name>
</gene>
<dbReference type="AlphaFoldDB" id="A0A174QMT8"/>
<organism evidence="1 2">
    <name type="scientific">Clostridium baratii</name>
    <dbReference type="NCBI Taxonomy" id="1561"/>
    <lineage>
        <taxon>Bacteria</taxon>
        <taxon>Bacillati</taxon>
        <taxon>Bacillota</taxon>
        <taxon>Clostridia</taxon>
        <taxon>Eubacteriales</taxon>
        <taxon>Clostridiaceae</taxon>
        <taxon>Clostridium</taxon>
    </lineage>
</organism>
<name>A0A174QMT8_9CLOT</name>
<evidence type="ECO:0000313" key="2">
    <source>
        <dbReference type="Proteomes" id="UP000095563"/>
    </source>
</evidence>
<dbReference type="RefSeq" id="WP_055206684.1">
    <property type="nucleotide sequence ID" value="NZ_CZBO01000001.1"/>
</dbReference>
<proteinExistence type="predicted"/>
<evidence type="ECO:0000313" key="1">
    <source>
        <dbReference type="EMBL" id="CUP74553.1"/>
    </source>
</evidence>
<dbReference type="EMBL" id="CZBO01000001">
    <property type="protein sequence ID" value="CUP74553.1"/>
    <property type="molecule type" value="Genomic_DNA"/>
</dbReference>